<dbReference type="PROSITE" id="PS51327">
    <property type="entry name" value="DICER_DSRBF"/>
    <property type="match status" value="1"/>
</dbReference>
<keyword evidence="13 18" id="KW-0694">RNA-binding</keyword>
<comment type="cofactor">
    <cofactor evidence="1">
        <name>Mn(2+)</name>
        <dbReference type="ChEBI" id="CHEBI:29035"/>
    </cofactor>
</comment>
<dbReference type="FunFam" id="1.10.1520.10:FF:000026">
    <property type="entry name" value="Dicer-like protein 1"/>
    <property type="match status" value="1"/>
</dbReference>
<dbReference type="PROSITE" id="PS51194">
    <property type="entry name" value="HELICASE_CTER"/>
    <property type="match status" value="1"/>
</dbReference>
<evidence type="ECO:0000256" key="5">
    <source>
        <dbReference type="ARBA" id="ARBA00022723"/>
    </source>
</evidence>
<evidence type="ECO:0000259" key="21">
    <source>
        <dbReference type="PROSITE" id="PS50821"/>
    </source>
</evidence>
<dbReference type="InterPro" id="IPR014001">
    <property type="entry name" value="Helicase_ATP-bd"/>
</dbReference>
<keyword evidence="10" id="KW-0862">Zinc</keyword>
<comment type="function">
    <text evidence="16">Dicer-like endonuclease involved in cleaving double-stranded RNA in the RNA interference (RNAi) pathway. Produces 21 to 25 bp dsRNAs (siRNAs) which target the selective destruction of homologous RNAs leading to sequence-specific suppression of gene expression, called post-transcriptional gene silencing (PTGS). Part of a broad host defense response against viral infection and transposons.</text>
</comment>
<evidence type="ECO:0000259" key="24">
    <source>
        <dbReference type="PROSITE" id="PS51327"/>
    </source>
</evidence>
<dbReference type="Pfam" id="PF00636">
    <property type="entry name" value="Ribonuclease_3"/>
    <property type="match status" value="2"/>
</dbReference>
<dbReference type="InterPro" id="IPR027417">
    <property type="entry name" value="P-loop_NTPase"/>
</dbReference>
<dbReference type="PROSITE" id="PS00517">
    <property type="entry name" value="RNASE_3_1"/>
    <property type="match status" value="1"/>
</dbReference>
<evidence type="ECO:0000256" key="8">
    <source>
        <dbReference type="ARBA" id="ARBA00022801"/>
    </source>
</evidence>
<evidence type="ECO:0000256" key="13">
    <source>
        <dbReference type="ARBA" id="ARBA00022884"/>
    </source>
</evidence>
<dbReference type="InterPro" id="IPR001650">
    <property type="entry name" value="Helicase_C-like"/>
</dbReference>
<dbReference type="Pfam" id="PF24995">
    <property type="entry name" value="DSRM_2"/>
    <property type="match status" value="1"/>
</dbReference>
<organism evidence="25 26">
    <name type="scientific">Talaromyces rugulosus</name>
    <name type="common">Penicillium rugulosum</name>
    <dbReference type="NCBI Taxonomy" id="121627"/>
    <lineage>
        <taxon>Eukaryota</taxon>
        <taxon>Fungi</taxon>
        <taxon>Dikarya</taxon>
        <taxon>Ascomycota</taxon>
        <taxon>Pezizomycotina</taxon>
        <taxon>Eurotiomycetes</taxon>
        <taxon>Eurotiomycetidae</taxon>
        <taxon>Eurotiales</taxon>
        <taxon>Trichocomaceae</taxon>
        <taxon>Talaromyces</taxon>
        <taxon>Talaromyces sect. Islandici</taxon>
    </lineage>
</organism>
<keyword evidence="4" id="KW-0930">Antiviral protein</keyword>
<feature type="domain" description="PAZ" evidence="21">
    <location>
        <begin position="856"/>
        <end position="983"/>
    </location>
</feature>
<dbReference type="Pfam" id="PF03368">
    <property type="entry name" value="Dicer_dimer"/>
    <property type="match status" value="1"/>
</dbReference>
<evidence type="ECO:0000259" key="23">
    <source>
        <dbReference type="PROSITE" id="PS51194"/>
    </source>
</evidence>
<dbReference type="Pfam" id="PF04851">
    <property type="entry name" value="ResIII"/>
    <property type="match status" value="1"/>
</dbReference>
<dbReference type="PANTHER" id="PTHR14950:SF62">
    <property type="entry name" value="DICER-LIKE PROTEIN 1"/>
    <property type="match status" value="1"/>
</dbReference>
<dbReference type="Proteomes" id="UP000509510">
    <property type="component" value="Chromosome III"/>
</dbReference>
<dbReference type="SUPFAM" id="SSF52540">
    <property type="entry name" value="P-loop containing nucleoside triphosphate hydrolases"/>
    <property type="match status" value="2"/>
</dbReference>
<dbReference type="Pfam" id="PF00271">
    <property type="entry name" value="Helicase_C"/>
    <property type="match status" value="1"/>
</dbReference>
<dbReference type="InterPro" id="IPR003100">
    <property type="entry name" value="PAZ_dom"/>
</dbReference>
<dbReference type="Gene3D" id="3.40.50.300">
    <property type="entry name" value="P-loop containing nucleotide triphosphate hydrolases"/>
    <property type="match status" value="2"/>
</dbReference>
<dbReference type="InterPro" id="IPR000999">
    <property type="entry name" value="RNase_III_dom"/>
</dbReference>
<evidence type="ECO:0000256" key="12">
    <source>
        <dbReference type="ARBA" id="ARBA00022842"/>
    </source>
</evidence>
<feature type="domain" description="Helicase ATP-binding" evidence="22">
    <location>
        <begin position="91"/>
        <end position="288"/>
    </location>
</feature>
<evidence type="ECO:0000256" key="11">
    <source>
        <dbReference type="ARBA" id="ARBA00022840"/>
    </source>
</evidence>
<reference evidence="26" key="1">
    <citation type="submission" date="2020-06" db="EMBL/GenBank/DDBJ databases">
        <title>A chromosome-scale genome assembly of Talaromyces rugulosus W13939.</title>
        <authorList>
            <person name="Wang B."/>
            <person name="Guo L."/>
            <person name="Ye K."/>
            <person name="Wang L."/>
        </authorList>
    </citation>
    <scope>NUCLEOTIDE SEQUENCE [LARGE SCALE GENOMIC DNA]</scope>
    <source>
        <strain evidence="26">W13939</strain>
    </source>
</reference>
<feature type="domain" description="Dicer dsRNA-binding fold" evidence="24">
    <location>
        <begin position="615"/>
        <end position="705"/>
    </location>
</feature>
<keyword evidence="9" id="KW-0347">Helicase</keyword>
<comment type="cofactor">
    <cofactor evidence="2">
        <name>Mg(2+)</name>
        <dbReference type="ChEBI" id="CHEBI:18420"/>
    </cofactor>
</comment>
<dbReference type="EMBL" id="CP055900">
    <property type="protein sequence ID" value="QKX58519.1"/>
    <property type="molecule type" value="Genomic_DNA"/>
</dbReference>
<evidence type="ECO:0000313" key="25">
    <source>
        <dbReference type="EMBL" id="QKX58519.1"/>
    </source>
</evidence>
<dbReference type="GO" id="GO:0003723">
    <property type="term" value="F:RNA binding"/>
    <property type="evidence" value="ECO:0007669"/>
    <property type="project" value="UniProtKB-UniRule"/>
</dbReference>
<dbReference type="GO" id="GO:0050688">
    <property type="term" value="P:regulation of defense response to virus"/>
    <property type="evidence" value="ECO:0007669"/>
    <property type="project" value="UniProtKB-KW"/>
</dbReference>
<evidence type="ECO:0000259" key="22">
    <source>
        <dbReference type="PROSITE" id="PS51192"/>
    </source>
</evidence>
<evidence type="ECO:0000256" key="14">
    <source>
        <dbReference type="ARBA" id="ARBA00023118"/>
    </source>
</evidence>
<name>A0A7H8QWT2_TALRU</name>
<dbReference type="FunFam" id="3.30.160.380:FF:000004">
    <property type="entry name" value="Dicer-like protein 1"/>
    <property type="match status" value="1"/>
</dbReference>
<keyword evidence="5" id="KW-0479">Metal-binding</keyword>
<dbReference type="SMART" id="SM00487">
    <property type="entry name" value="DEXDc"/>
    <property type="match status" value="1"/>
</dbReference>
<dbReference type="PROSITE" id="PS50142">
    <property type="entry name" value="RNASE_3_2"/>
    <property type="match status" value="2"/>
</dbReference>
<feature type="domain" description="Helicase C-terminal" evidence="23">
    <location>
        <begin position="430"/>
        <end position="580"/>
    </location>
</feature>
<dbReference type="GO" id="GO:0005634">
    <property type="term" value="C:nucleus"/>
    <property type="evidence" value="ECO:0007669"/>
    <property type="project" value="TreeGrafter"/>
</dbReference>
<evidence type="ECO:0000256" key="6">
    <source>
        <dbReference type="ARBA" id="ARBA00022737"/>
    </source>
</evidence>
<evidence type="ECO:0000256" key="4">
    <source>
        <dbReference type="ARBA" id="ARBA00022721"/>
    </source>
</evidence>
<dbReference type="GO" id="GO:0004525">
    <property type="term" value="F:ribonuclease III activity"/>
    <property type="evidence" value="ECO:0007669"/>
    <property type="project" value="InterPro"/>
</dbReference>
<dbReference type="InterPro" id="IPR005034">
    <property type="entry name" value="Dicer_dimerisation"/>
</dbReference>
<evidence type="ECO:0000256" key="18">
    <source>
        <dbReference type="PROSITE-ProRule" id="PRU00657"/>
    </source>
</evidence>
<dbReference type="KEGG" id="trg:TRUGW13939_05643"/>
<keyword evidence="7" id="KW-0547">Nucleotide-binding</keyword>
<keyword evidence="26" id="KW-1185">Reference proteome</keyword>
<gene>
    <name evidence="25" type="ORF">TRUGW13939_05643</name>
</gene>
<evidence type="ECO:0000259" key="20">
    <source>
        <dbReference type="PROSITE" id="PS50142"/>
    </source>
</evidence>
<dbReference type="GO" id="GO:0003677">
    <property type="term" value="F:DNA binding"/>
    <property type="evidence" value="ECO:0007669"/>
    <property type="project" value="InterPro"/>
</dbReference>
<dbReference type="OrthoDB" id="416741at2759"/>
<dbReference type="SMART" id="SM00490">
    <property type="entry name" value="HELICc"/>
    <property type="match status" value="1"/>
</dbReference>
<dbReference type="Gene3D" id="1.10.1520.10">
    <property type="entry name" value="Ribonuclease III domain"/>
    <property type="match status" value="2"/>
</dbReference>
<evidence type="ECO:0000256" key="7">
    <source>
        <dbReference type="ARBA" id="ARBA00022741"/>
    </source>
</evidence>
<sequence length="1522" mass="173176">MSESQDSKSAAAMSDSESDEDIAVVSEPPSGHRAQNAYFKTLLSKAASNLTKEEQATHANTQQFENSTRHLLTTQEFAATIHDPREYQIELYEKAKKENTIAVLDTGSGKTLIAVLLLKHIIQNELIARDRGESSRISFFLVSDFPPRGALRADRMQVNSVTLVFQQSAVLRNNIDQTVTPLIGSMGLDLWSKEIWEKTMSESMIVVCTADILDQCLLNSYIRMENINLLIFDEAHHTKKDHAYARIVKDSYLKADPACRPRIFGMTASPIDAKGDVVKAAQDLELMLDSKISTTSNITLLRQVVNRPEEEAWKYPMLNAPFKTKLYEMLEKDYGDIECFAKMFSFSLQATAELGEWCADRVWSHALGEATLPKFYGKLNSAFKRLAIEEASEMTENEKKRITELSERVAKYKLASGVGIFEQLSPKVKVLVQKLSSFFEEAPDTKCIVFTKQRYTARLLEAVFKELDIASLIPGVLIGIRSGDHLGMNSTYHQQFKTMFATSVAEEGLDIPDCNLVVRFDLYDTLIQYVQSRGRARHENSTYAHMVEIDNMEHESRLEEVHQAEMVMRQFCESLPDDRILGNNANDLNDLLDDNTKKRQYSIPKTGSCLTYHSALTVLARYASSLQYENEACPRVHYVLSPVQKMYQCEVILPETSPIRGLVGKPASQKSLAKKSAAFDTCILLREHQLLDDYFMSTYHRRLPAMRNAKLAIMSKKTNQYPMMTKPMFWKRGHGAELDSLYLTVISLSPARKLQKAYRSVLLLTREPLPQFPEFPIYLEDDVETTIRSTPLTKVFTVTPSELNLMTVFTLRMFRDLYNKTYEQDTVTVPYWLLPASTASESFNDILEPFDAIDWDSLRFVNDHDEIPRTFFSSEDMAGRFVYDRWNGKYRYFLTGVNKKLSPSDPVPPFLPRRRHMENIMSYGLSLFKNARTNFLNTCDWQQSVFDAELISLRRNLLDEMTEAEKKVEDKSVVCLEYTVISAVSFFLSYHLPPFMYVILTESEIPASVATTCFAFPAILTRLESYLIAGECCDSLGLKVDLGYALEAVTKDSDNTDEHRLEQIQIQRGMGKNYERLEFLGDCFLKMATSISLFAQNPFDQEFDFHVNRMVLICNRNLFNTAKERKIYEFIRSKGFSRRNWYPEEMKLLKGKANESKTSTAKQPLGEKTIADVCEALIGASFLSGGPEHRFDMAVKAVTALVNNSLNNSCHVAHRWADYFPLYSLPSYQTQDPDGFEKDLARKVDSKLGYSFKYPRLLRSAFTHPSFPSAWSRVPCYQRLEFLGDSLLDLVCVEDLYQRFPTRDPQWLTEHKMAMVSNKFLGTLAVQLGLHTHLQYFSNALQFQINKYVEEYQLASENQKAADFWLDTEDPPKCLPDMLEAYLGAMFVDSEFDFSVIELFYGKHIKPYFEDMSLYDTFANKHPTTFLNTTLTTNFGCAQFSLKAGEIPGADGAPPVVLAAVLVHDVVLAQAMASSARYAKLKASQIGLEKLEGLMLNEFREQYHCECSKGTSVAQDGVGSAI</sequence>
<accession>A0A7H8QWT2</accession>
<comment type="similarity">
    <text evidence="17 18">Belongs to the helicase family. Dicer subfamily.</text>
</comment>
<dbReference type="FunFam" id="1.10.1520.10:FF:000015">
    <property type="entry name" value="Dicer-like protein 1"/>
    <property type="match status" value="1"/>
</dbReference>
<dbReference type="CDD" id="cd00593">
    <property type="entry name" value="RIBOc"/>
    <property type="match status" value="2"/>
</dbReference>
<dbReference type="GO" id="GO:0005737">
    <property type="term" value="C:cytoplasm"/>
    <property type="evidence" value="ECO:0007669"/>
    <property type="project" value="TreeGrafter"/>
</dbReference>
<dbReference type="CDD" id="cd18034">
    <property type="entry name" value="DEXHc_dicer"/>
    <property type="match status" value="1"/>
</dbReference>
<dbReference type="SUPFAM" id="SSF69065">
    <property type="entry name" value="RNase III domain-like"/>
    <property type="match status" value="2"/>
</dbReference>
<evidence type="ECO:0000256" key="1">
    <source>
        <dbReference type="ARBA" id="ARBA00001936"/>
    </source>
</evidence>
<keyword evidence="12" id="KW-0460">Magnesium</keyword>
<keyword evidence="6" id="KW-0677">Repeat</keyword>
<evidence type="ECO:0000256" key="17">
    <source>
        <dbReference type="ARBA" id="ARBA00035116"/>
    </source>
</evidence>
<evidence type="ECO:0000256" key="19">
    <source>
        <dbReference type="SAM" id="MobiDB-lite"/>
    </source>
</evidence>
<dbReference type="GeneID" id="55993140"/>
<dbReference type="GO" id="GO:0051607">
    <property type="term" value="P:defense response to virus"/>
    <property type="evidence" value="ECO:0007669"/>
    <property type="project" value="UniProtKB-KW"/>
</dbReference>
<dbReference type="PROSITE" id="PS50821">
    <property type="entry name" value="PAZ"/>
    <property type="match status" value="1"/>
</dbReference>
<keyword evidence="11" id="KW-0067">ATP-binding</keyword>
<keyword evidence="8" id="KW-0378">Hydrolase</keyword>
<dbReference type="RefSeq" id="XP_035344697.1">
    <property type="nucleotide sequence ID" value="XM_035488804.1"/>
</dbReference>
<dbReference type="InterPro" id="IPR006935">
    <property type="entry name" value="Helicase/UvrB_N"/>
</dbReference>
<dbReference type="InterPro" id="IPR038248">
    <property type="entry name" value="Dicer_dimer_sf"/>
</dbReference>
<evidence type="ECO:0000256" key="2">
    <source>
        <dbReference type="ARBA" id="ARBA00001946"/>
    </source>
</evidence>
<keyword evidence="14" id="KW-0051">Antiviral defense</keyword>
<feature type="domain" description="RNase III" evidence="20">
    <location>
        <begin position="1241"/>
        <end position="1391"/>
    </location>
</feature>
<dbReference type="PANTHER" id="PTHR14950">
    <property type="entry name" value="DICER-RELATED"/>
    <property type="match status" value="1"/>
</dbReference>
<dbReference type="InterPro" id="IPR056755">
    <property type="entry name" value="DSRM_2"/>
</dbReference>
<protein>
    <recommendedName>
        <fullName evidence="3">Dicer-like protein 1</fullName>
    </recommendedName>
</protein>
<evidence type="ECO:0000256" key="15">
    <source>
        <dbReference type="ARBA" id="ARBA00023211"/>
    </source>
</evidence>
<evidence type="ECO:0000256" key="3">
    <source>
        <dbReference type="ARBA" id="ARBA00020797"/>
    </source>
</evidence>
<dbReference type="SMART" id="SM00535">
    <property type="entry name" value="RIBOc"/>
    <property type="match status" value="2"/>
</dbReference>
<proteinExistence type="inferred from homology"/>
<evidence type="ECO:0000256" key="10">
    <source>
        <dbReference type="ARBA" id="ARBA00022833"/>
    </source>
</evidence>
<dbReference type="GO" id="GO:0030422">
    <property type="term" value="P:siRNA processing"/>
    <property type="evidence" value="ECO:0007669"/>
    <property type="project" value="TreeGrafter"/>
</dbReference>
<dbReference type="GO" id="GO:0004386">
    <property type="term" value="F:helicase activity"/>
    <property type="evidence" value="ECO:0007669"/>
    <property type="project" value="UniProtKB-KW"/>
</dbReference>
<evidence type="ECO:0000256" key="9">
    <source>
        <dbReference type="ARBA" id="ARBA00022806"/>
    </source>
</evidence>
<dbReference type="GO" id="GO:0005524">
    <property type="term" value="F:ATP binding"/>
    <property type="evidence" value="ECO:0007669"/>
    <property type="project" value="UniProtKB-KW"/>
</dbReference>
<evidence type="ECO:0000256" key="16">
    <source>
        <dbReference type="ARBA" id="ARBA00025403"/>
    </source>
</evidence>
<dbReference type="PROSITE" id="PS51192">
    <property type="entry name" value="HELICASE_ATP_BIND_1"/>
    <property type="match status" value="1"/>
</dbReference>
<evidence type="ECO:0000313" key="26">
    <source>
        <dbReference type="Proteomes" id="UP000509510"/>
    </source>
</evidence>
<keyword evidence="15" id="KW-0464">Manganese</keyword>
<dbReference type="InterPro" id="IPR036389">
    <property type="entry name" value="RNase_III_sf"/>
</dbReference>
<dbReference type="GO" id="GO:0046872">
    <property type="term" value="F:metal ion binding"/>
    <property type="evidence" value="ECO:0007669"/>
    <property type="project" value="UniProtKB-KW"/>
</dbReference>
<dbReference type="Gene3D" id="3.30.160.380">
    <property type="entry name" value="Dicer dimerisation domain"/>
    <property type="match status" value="1"/>
</dbReference>
<feature type="region of interest" description="Disordered" evidence="19">
    <location>
        <begin position="1"/>
        <end position="32"/>
    </location>
</feature>
<feature type="domain" description="RNase III" evidence="20">
    <location>
        <begin position="1034"/>
        <end position="1186"/>
    </location>
</feature>